<comment type="caution">
    <text evidence="1">The sequence shown here is derived from an EMBL/GenBank/DDBJ whole genome shotgun (WGS) entry which is preliminary data.</text>
</comment>
<reference evidence="1" key="1">
    <citation type="submission" date="2016-10" db="EMBL/GenBank/DDBJ databases">
        <title>Sequence of Gallionella enrichment culture.</title>
        <authorList>
            <person name="Poehlein A."/>
            <person name="Muehling M."/>
            <person name="Daniel R."/>
        </authorList>
    </citation>
    <scope>NUCLEOTIDE SEQUENCE</scope>
</reference>
<evidence type="ECO:0000313" key="1">
    <source>
        <dbReference type="EMBL" id="OIQ69345.1"/>
    </source>
</evidence>
<organism evidence="1">
    <name type="scientific">mine drainage metagenome</name>
    <dbReference type="NCBI Taxonomy" id="410659"/>
    <lineage>
        <taxon>unclassified sequences</taxon>
        <taxon>metagenomes</taxon>
        <taxon>ecological metagenomes</taxon>
    </lineage>
</organism>
<accession>A0A1J5PCJ0</accession>
<evidence type="ECO:0008006" key="2">
    <source>
        <dbReference type="Google" id="ProtNLM"/>
    </source>
</evidence>
<protein>
    <recommendedName>
        <fullName evidence="2">Taurine-binding periplasmic protein</fullName>
    </recommendedName>
</protein>
<dbReference type="EMBL" id="MLJW01004781">
    <property type="protein sequence ID" value="OIQ69345.1"/>
    <property type="molecule type" value="Genomic_DNA"/>
</dbReference>
<proteinExistence type="predicted"/>
<name>A0A1J5PCJ0_9ZZZZ</name>
<sequence length="119" mass="12558">MISAPSDFVGTSPELVTKFLKVVHEMNDKWNSGAAAQTEMLPVIAKDAGMDLPAAKSMMAGFKFLSTADSLGPVWMGGGVQKNLKDVADFFVSTGNVKKALSSYDDRVNAGPLKATSAM</sequence>
<gene>
    <name evidence="1" type="ORF">GALL_490570</name>
</gene>
<dbReference type="AlphaFoldDB" id="A0A1J5PCJ0"/>
<dbReference type="Gene3D" id="3.40.190.10">
    <property type="entry name" value="Periplasmic binding protein-like II"/>
    <property type="match status" value="1"/>
</dbReference>